<dbReference type="GO" id="GO:0051301">
    <property type="term" value="P:cell division"/>
    <property type="evidence" value="ECO:0007669"/>
    <property type="project" value="UniProtKB-KW"/>
</dbReference>
<evidence type="ECO:0000256" key="11">
    <source>
        <dbReference type="ARBA" id="ARBA00047527"/>
    </source>
</evidence>
<evidence type="ECO:0000256" key="9">
    <source>
        <dbReference type="ARBA" id="ARBA00023316"/>
    </source>
</evidence>
<reference evidence="14 15" key="1">
    <citation type="journal article" date="2016" name="Nat. Commun.">
        <title>Thousands of microbial genomes shed light on interconnected biogeochemical processes in an aquifer system.</title>
        <authorList>
            <person name="Anantharaman K."/>
            <person name="Brown C.T."/>
            <person name="Hug L.A."/>
            <person name="Sharon I."/>
            <person name="Castelle C.J."/>
            <person name="Probst A.J."/>
            <person name="Thomas B.C."/>
            <person name="Singh A."/>
            <person name="Wilkins M.J."/>
            <person name="Karaoz U."/>
            <person name="Brodie E.L."/>
            <person name="Williams K.H."/>
            <person name="Hubbard S.S."/>
            <person name="Banfield J.F."/>
        </authorList>
    </citation>
    <scope>NUCLEOTIDE SEQUENCE [LARGE SCALE GENOMIC DNA]</scope>
</reference>
<feature type="binding site" evidence="12">
    <location>
        <position position="328"/>
    </location>
    <ligand>
        <name>UDP-N-acetyl-alpha-D-glucosamine</name>
        <dbReference type="ChEBI" id="CHEBI:57705"/>
    </ligand>
</feature>
<dbReference type="HAMAP" id="MF_00111">
    <property type="entry name" value="MurA"/>
    <property type="match status" value="1"/>
</dbReference>
<keyword evidence="8 12" id="KW-0131">Cell cycle</keyword>
<keyword evidence="5 12" id="KW-0808">Transferase</keyword>
<keyword evidence="4 12" id="KW-0132">Cell division</keyword>
<dbReference type="InterPro" id="IPR036968">
    <property type="entry name" value="Enolpyruvate_Tfrase_sf"/>
</dbReference>
<keyword evidence="7 12" id="KW-0573">Peptidoglycan synthesis</keyword>
<feature type="active site" description="Proton donor" evidence="12">
    <location>
        <position position="117"/>
    </location>
</feature>
<dbReference type="InterPro" id="IPR001986">
    <property type="entry name" value="Enolpyruvate_Tfrase_dom"/>
</dbReference>
<evidence type="ECO:0000256" key="6">
    <source>
        <dbReference type="ARBA" id="ARBA00022960"/>
    </source>
</evidence>
<keyword evidence="12" id="KW-0670">Pyruvate</keyword>
<dbReference type="GO" id="GO:0008760">
    <property type="term" value="F:UDP-N-acetylglucosamine 1-carboxyvinyltransferase activity"/>
    <property type="evidence" value="ECO:0007669"/>
    <property type="project" value="UniProtKB-UniRule"/>
</dbReference>
<comment type="caution">
    <text evidence="14">The sequence shown here is derived from an EMBL/GenBank/DDBJ whole genome shotgun (WGS) entry which is preliminary data.</text>
</comment>
<feature type="binding site" evidence="12">
    <location>
        <position position="93"/>
    </location>
    <ligand>
        <name>UDP-N-acetyl-alpha-D-glucosamine</name>
        <dbReference type="ChEBI" id="CHEBI:57705"/>
    </ligand>
</feature>
<evidence type="ECO:0000313" key="15">
    <source>
        <dbReference type="Proteomes" id="UP000176651"/>
    </source>
</evidence>
<evidence type="ECO:0000256" key="12">
    <source>
        <dbReference type="HAMAP-Rule" id="MF_00111"/>
    </source>
</evidence>
<dbReference type="CDD" id="cd01555">
    <property type="entry name" value="UdpNAET"/>
    <property type="match status" value="1"/>
</dbReference>
<dbReference type="NCBIfam" id="TIGR01072">
    <property type="entry name" value="murA"/>
    <property type="match status" value="1"/>
</dbReference>
<feature type="binding site" evidence="12">
    <location>
        <begin position="22"/>
        <end position="23"/>
    </location>
    <ligand>
        <name>phosphoenolpyruvate</name>
        <dbReference type="ChEBI" id="CHEBI:58702"/>
    </ligand>
</feature>
<evidence type="ECO:0000313" key="14">
    <source>
        <dbReference type="EMBL" id="OGB74526.1"/>
    </source>
</evidence>
<evidence type="ECO:0000256" key="3">
    <source>
        <dbReference type="ARBA" id="ARBA00022490"/>
    </source>
</evidence>
<dbReference type="InterPro" id="IPR005750">
    <property type="entry name" value="UDP_GlcNAc_COvinyl_MurA"/>
</dbReference>
<comment type="similarity">
    <text evidence="10 12">Belongs to the EPSP synthase family. MurA subfamily.</text>
</comment>
<dbReference type="GO" id="GO:0005737">
    <property type="term" value="C:cytoplasm"/>
    <property type="evidence" value="ECO:0007669"/>
    <property type="project" value="UniProtKB-SubCell"/>
</dbReference>
<dbReference type="EMBL" id="META01000001">
    <property type="protein sequence ID" value="OGB74526.1"/>
    <property type="molecule type" value="Genomic_DNA"/>
</dbReference>
<feature type="binding site" evidence="12">
    <location>
        <position position="306"/>
    </location>
    <ligand>
        <name>UDP-N-acetyl-alpha-D-glucosamine</name>
        <dbReference type="ChEBI" id="CHEBI:57705"/>
    </ligand>
</feature>
<sequence length="420" mass="45081">MSKFVIEGEHSLEGEVQVSGSKNAALPILAATLLTSEACQIINVPDIQDIHTLSDILRSLGSQVSDLTAGRMTIDSGQVDGRDPDFTKVKKIRASILIVGPLLARFKKVKVTHPGGCHIGARPIDVHLSAFRALGAKVRADDQFYYIETDGLIGAEVVLDEMSVTGTESAILAAVLAGGTTIIHLAAAEPEVVNLIECLNKMGAKIQGAGSHTLTIEGVDKLHGAELTVIPDRLEAGTLAIAAAVAHGDVLIKGYVHNHLLVFTKKLRDANVHFELLGDSEIRVSRTTQIKPVDIKTDPYPGFPTDLQAPFGLLLTQADGTSRIFEAMYDGRLNYFRELSKMGANVNIIGPHHAVVSGPSVLYGKEIESLDIRAGATLILAALVAHGRSIITHAELIDRGYERIDEKLRLLGAKIERSEE</sequence>
<dbReference type="GO" id="GO:0019277">
    <property type="term" value="P:UDP-N-acetylgalactosamine biosynthetic process"/>
    <property type="evidence" value="ECO:0007669"/>
    <property type="project" value="InterPro"/>
</dbReference>
<comment type="function">
    <text evidence="12">Cell wall formation. Adds enolpyruvyl to UDP-N-acetylglucosamine.</text>
</comment>
<keyword evidence="9 12" id="KW-0961">Cell wall biogenesis/degradation</keyword>
<dbReference type="InterPro" id="IPR050068">
    <property type="entry name" value="MurA_subfamily"/>
</dbReference>
<comment type="pathway">
    <text evidence="2 12">Cell wall biogenesis; peptidoglycan biosynthesis.</text>
</comment>
<evidence type="ECO:0000256" key="1">
    <source>
        <dbReference type="ARBA" id="ARBA00004496"/>
    </source>
</evidence>
<proteinExistence type="inferred from homology"/>
<gene>
    <name evidence="12" type="primary">murA</name>
    <name evidence="14" type="ORF">A2V68_02865</name>
</gene>
<evidence type="ECO:0000256" key="2">
    <source>
        <dbReference type="ARBA" id="ARBA00004752"/>
    </source>
</evidence>
<dbReference type="AlphaFoldDB" id="A0A1F4NT66"/>
<dbReference type="InterPro" id="IPR013792">
    <property type="entry name" value="RNA3'P_cycl/enolpyr_Trfase_a/b"/>
</dbReference>
<dbReference type="Gene3D" id="3.65.10.10">
    <property type="entry name" value="Enolpyruvate transferase domain"/>
    <property type="match status" value="2"/>
</dbReference>
<dbReference type="GO" id="GO:0009252">
    <property type="term" value="P:peptidoglycan biosynthetic process"/>
    <property type="evidence" value="ECO:0007669"/>
    <property type="project" value="UniProtKB-UniRule"/>
</dbReference>
<dbReference type="PANTHER" id="PTHR43783">
    <property type="entry name" value="UDP-N-ACETYLGLUCOSAMINE 1-CARBOXYVINYLTRANSFERASE"/>
    <property type="match status" value="1"/>
</dbReference>
<dbReference type="PANTHER" id="PTHR43783:SF1">
    <property type="entry name" value="UDP-N-ACETYLGLUCOSAMINE 1-CARBOXYVINYLTRANSFERASE"/>
    <property type="match status" value="1"/>
</dbReference>
<keyword evidence="3 12" id="KW-0963">Cytoplasm</keyword>
<dbReference type="SUPFAM" id="SSF55205">
    <property type="entry name" value="EPT/RTPC-like"/>
    <property type="match status" value="1"/>
</dbReference>
<evidence type="ECO:0000256" key="7">
    <source>
        <dbReference type="ARBA" id="ARBA00022984"/>
    </source>
</evidence>
<evidence type="ECO:0000259" key="13">
    <source>
        <dbReference type="Pfam" id="PF00275"/>
    </source>
</evidence>
<dbReference type="STRING" id="1798535.A2V68_02865"/>
<evidence type="ECO:0000256" key="4">
    <source>
        <dbReference type="ARBA" id="ARBA00022618"/>
    </source>
</evidence>
<dbReference type="GO" id="GO:0071555">
    <property type="term" value="P:cell wall organization"/>
    <property type="evidence" value="ECO:0007669"/>
    <property type="project" value="UniProtKB-KW"/>
</dbReference>
<feature type="domain" description="Enolpyruvate transferase" evidence="13">
    <location>
        <begin position="7"/>
        <end position="408"/>
    </location>
</feature>
<organism evidence="14 15">
    <name type="scientific">candidate division Kazan bacterium RBG_13_50_9</name>
    <dbReference type="NCBI Taxonomy" id="1798535"/>
    <lineage>
        <taxon>Bacteria</taxon>
        <taxon>Bacteria division Kazan-3B-28</taxon>
    </lineage>
</organism>
<evidence type="ECO:0000256" key="8">
    <source>
        <dbReference type="ARBA" id="ARBA00023306"/>
    </source>
</evidence>
<protein>
    <recommendedName>
        <fullName evidence="12">UDP-N-acetylglucosamine 1-carboxyvinyltransferase</fullName>
        <ecNumber evidence="12">2.5.1.7</ecNumber>
    </recommendedName>
    <alternativeName>
        <fullName evidence="12">Enoylpyruvate transferase</fullName>
    </alternativeName>
    <alternativeName>
        <fullName evidence="12">UDP-N-acetylglucosamine enolpyruvyl transferase</fullName>
        <shortName evidence="12">EPT</shortName>
    </alternativeName>
</protein>
<dbReference type="EC" id="2.5.1.7" evidence="12"/>
<dbReference type="Proteomes" id="UP000176651">
    <property type="component" value="Unassembled WGS sequence"/>
</dbReference>
<evidence type="ECO:0000256" key="5">
    <source>
        <dbReference type="ARBA" id="ARBA00022679"/>
    </source>
</evidence>
<dbReference type="GO" id="GO:0008360">
    <property type="term" value="P:regulation of cell shape"/>
    <property type="evidence" value="ECO:0007669"/>
    <property type="project" value="UniProtKB-KW"/>
</dbReference>
<accession>A0A1F4NT66</accession>
<comment type="subcellular location">
    <subcellularLocation>
        <location evidence="1 12">Cytoplasm</location>
    </subcellularLocation>
</comment>
<dbReference type="NCBIfam" id="NF006873">
    <property type="entry name" value="PRK09369.1"/>
    <property type="match status" value="1"/>
</dbReference>
<dbReference type="Pfam" id="PF00275">
    <property type="entry name" value="EPSP_synthase"/>
    <property type="match status" value="1"/>
</dbReference>
<name>A0A1F4NT66_UNCK3</name>
<comment type="catalytic activity">
    <reaction evidence="11 12">
        <text>phosphoenolpyruvate + UDP-N-acetyl-alpha-D-glucosamine = UDP-N-acetyl-3-O-(1-carboxyvinyl)-alpha-D-glucosamine + phosphate</text>
        <dbReference type="Rhea" id="RHEA:18681"/>
        <dbReference type="ChEBI" id="CHEBI:43474"/>
        <dbReference type="ChEBI" id="CHEBI:57705"/>
        <dbReference type="ChEBI" id="CHEBI:58702"/>
        <dbReference type="ChEBI" id="CHEBI:68483"/>
        <dbReference type="EC" id="2.5.1.7"/>
    </reaction>
</comment>
<comment type="caution">
    <text evidence="12">Lacks conserved residue(s) required for the propagation of feature annotation.</text>
</comment>
<evidence type="ECO:0000256" key="10">
    <source>
        <dbReference type="ARBA" id="ARBA00038367"/>
    </source>
</evidence>
<keyword evidence="6 12" id="KW-0133">Cell shape</keyword>
<dbReference type="UniPathway" id="UPA00219"/>
<feature type="modified residue" description="2-(S-cysteinyl)pyruvic acid O-phosphothioketal" evidence="12">
    <location>
        <position position="117"/>
    </location>
</feature>